<feature type="transmembrane region" description="Helical" evidence="11">
    <location>
        <begin position="84"/>
        <end position="105"/>
    </location>
</feature>
<accession>A0A0R3LMZ2</accession>
<feature type="domain" description="ABC transmembrane type-1" evidence="13">
    <location>
        <begin position="49"/>
        <end position="325"/>
    </location>
</feature>
<dbReference type="InterPro" id="IPR027417">
    <property type="entry name" value="P-loop_NTPase"/>
</dbReference>
<dbReference type="GO" id="GO:0015421">
    <property type="term" value="F:ABC-type oligopeptide transporter activity"/>
    <property type="evidence" value="ECO:0007669"/>
    <property type="project" value="TreeGrafter"/>
</dbReference>
<dbReference type="PROSITE" id="PS50929">
    <property type="entry name" value="ABC_TM1F"/>
    <property type="match status" value="1"/>
</dbReference>
<keyword evidence="14" id="KW-0645">Protease</keyword>
<feature type="transmembrane region" description="Helical" evidence="11">
    <location>
        <begin position="153"/>
        <end position="176"/>
    </location>
</feature>
<feature type="domain" description="ABC transporter" evidence="12">
    <location>
        <begin position="356"/>
        <end position="592"/>
    </location>
</feature>
<dbReference type="SMART" id="SM00382">
    <property type="entry name" value="AAA"/>
    <property type="match status" value="1"/>
</dbReference>
<evidence type="ECO:0000256" key="8">
    <source>
        <dbReference type="ARBA" id="ARBA00023136"/>
    </source>
</evidence>
<dbReference type="SUPFAM" id="SSF90123">
    <property type="entry name" value="ABC transporter transmembrane region"/>
    <property type="match status" value="1"/>
</dbReference>
<evidence type="ECO:0000256" key="7">
    <source>
        <dbReference type="ARBA" id="ARBA00022989"/>
    </source>
</evidence>
<dbReference type="NCBIfam" id="TIGR01842">
    <property type="entry name" value="type_I_sec_PrtD"/>
    <property type="match status" value="1"/>
</dbReference>
<dbReference type="AlphaFoldDB" id="A0A0R3LMZ2"/>
<evidence type="ECO:0000259" key="13">
    <source>
        <dbReference type="PROSITE" id="PS50929"/>
    </source>
</evidence>
<dbReference type="InterPro" id="IPR017871">
    <property type="entry name" value="ABC_transporter-like_CS"/>
</dbReference>
<dbReference type="InterPro" id="IPR003593">
    <property type="entry name" value="AAA+_ATPase"/>
</dbReference>
<sequence>MAAVEILDNPPRSHSADHLRVAPGGEARDYVGPVNPLATWRSVARTNLIAVAAFSVVVNLLMLTLPIYLFQISDRVLTSRSLETLLMLSALALAFIGILSIIDILRRQVLGRFATKMGAVLGGAVLASSINNARAGEGGTIQAIRSLHQVRGFISSPVMLMLMDAPLSPLYFGVIFLIHRDLGLIAVVSGLVLVLIAVLNQKATSERLSEAGLHAAEADAAAESLARNSQVINAMGMLSESILHWGRRQAPALTVQSQALDRNFWISGASKFVRLVTQITILGVGAYLALNAEITGGMMIAAAIIVGRALQPLEGLIEGWRSCVQARSAYARVKQAVESFQRETPKLRLPKPQGRLTVDRVLYLPPGSKEPVLNSVSLELAPGESLAIVGPSGSGKSTLARILVGCLVPTAGKVRLDGTELRNWDRRQFGEYTGYLPQEVELFPGTIKQNICRMRDDLPDASIYEAAIFSGIHDMVCQLPQGYETVLDRGGGPLSGGQKQRIALARAFFGDPCLVVLDEPNSNLDAAGELALTETLQRAKQRGVTAVVVTLRPALLNSVDKVLILRAGRVEAFGSPSDVLHRLVRSPGGATAGKPERPQRIESSSP</sequence>
<dbReference type="GO" id="GO:0016887">
    <property type="term" value="F:ATP hydrolysis activity"/>
    <property type="evidence" value="ECO:0007669"/>
    <property type="project" value="InterPro"/>
</dbReference>
<feature type="transmembrane region" description="Helical" evidence="11">
    <location>
        <begin position="48"/>
        <end position="72"/>
    </location>
</feature>
<dbReference type="InterPro" id="IPR010128">
    <property type="entry name" value="ATPase_T1SS_PrtD-like"/>
</dbReference>
<evidence type="ECO:0000256" key="5">
    <source>
        <dbReference type="ARBA" id="ARBA00022741"/>
    </source>
</evidence>
<comment type="similarity">
    <text evidence="2">Belongs to the ABC transporter superfamily.</text>
</comment>
<keyword evidence="3" id="KW-0813">Transport</keyword>
<evidence type="ECO:0000313" key="15">
    <source>
        <dbReference type="Proteomes" id="UP000051913"/>
    </source>
</evidence>
<dbReference type="Gene3D" id="1.20.1560.10">
    <property type="entry name" value="ABC transporter type 1, transmembrane domain"/>
    <property type="match status" value="1"/>
</dbReference>
<comment type="caution">
    <text evidence="14">The sequence shown here is derived from an EMBL/GenBank/DDBJ whole genome shotgun (WGS) entry which is preliminary data.</text>
</comment>
<dbReference type="Gene3D" id="3.40.50.300">
    <property type="entry name" value="P-loop containing nucleotide triphosphate hydrolases"/>
    <property type="match status" value="1"/>
</dbReference>
<name>A0A0R3LMZ2_9BRAD</name>
<dbReference type="EMBL" id="LLXX01000102">
    <property type="protein sequence ID" value="KRR06787.1"/>
    <property type="molecule type" value="Genomic_DNA"/>
</dbReference>
<dbReference type="GO" id="GO:0005886">
    <property type="term" value="C:plasma membrane"/>
    <property type="evidence" value="ECO:0007669"/>
    <property type="project" value="UniProtKB-SubCell"/>
</dbReference>
<keyword evidence="14" id="KW-0378">Hydrolase</keyword>
<dbReference type="PANTHER" id="PTHR43394">
    <property type="entry name" value="ATP-DEPENDENT PERMEASE MDL1, MITOCHONDRIAL"/>
    <property type="match status" value="1"/>
</dbReference>
<evidence type="ECO:0000256" key="1">
    <source>
        <dbReference type="ARBA" id="ARBA00004651"/>
    </source>
</evidence>
<dbReference type="GO" id="GO:0008233">
    <property type="term" value="F:peptidase activity"/>
    <property type="evidence" value="ECO:0007669"/>
    <property type="project" value="UniProtKB-KW"/>
</dbReference>
<protein>
    <submittedName>
        <fullName evidence="14">Protease/lipase ABC transporter permease/ATP-binding protein</fullName>
    </submittedName>
</protein>
<dbReference type="PANTHER" id="PTHR43394:SF1">
    <property type="entry name" value="ATP-BINDING CASSETTE SUB-FAMILY B MEMBER 10, MITOCHONDRIAL"/>
    <property type="match status" value="1"/>
</dbReference>
<comment type="subcellular location">
    <subcellularLocation>
        <location evidence="1">Cell membrane</location>
        <topology evidence="1">Multi-pass membrane protein</topology>
    </subcellularLocation>
</comment>
<keyword evidence="8 11" id="KW-0472">Membrane</keyword>
<dbReference type="InterPro" id="IPR003439">
    <property type="entry name" value="ABC_transporter-like_ATP-bd"/>
</dbReference>
<dbReference type="PROSITE" id="PS00211">
    <property type="entry name" value="ABC_TRANSPORTER_1"/>
    <property type="match status" value="1"/>
</dbReference>
<evidence type="ECO:0000259" key="12">
    <source>
        <dbReference type="PROSITE" id="PS50893"/>
    </source>
</evidence>
<keyword evidence="7 11" id="KW-1133">Transmembrane helix</keyword>
<feature type="transmembrane region" description="Helical" evidence="11">
    <location>
        <begin position="182"/>
        <end position="199"/>
    </location>
</feature>
<evidence type="ECO:0000256" key="2">
    <source>
        <dbReference type="ARBA" id="ARBA00005417"/>
    </source>
</evidence>
<dbReference type="InterPro" id="IPR036640">
    <property type="entry name" value="ABC1_TM_sf"/>
</dbReference>
<dbReference type="GO" id="GO:0030256">
    <property type="term" value="C:type I protein secretion system complex"/>
    <property type="evidence" value="ECO:0007669"/>
    <property type="project" value="InterPro"/>
</dbReference>
<dbReference type="STRING" id="1518501.CQ10_28495"/>
<organism evidence="14 15">
    <name type="scientific">Bradyrhizobium valentinum</name>
    <dbReference type="NCBI Taxonomy" id="1518501"/>
    <lineage>
        <taxon>Bacteria</taxon>
        <taxon>Pseudomonadati</taxon>
        <taxon>Pseudomonadota</taxon>
        <taxon>Alphaproteobacteria</taxon>
        <taxon>Hyphomicrobiales</taxon>
        <taxon>Nitrobacteraceae</taxon>
        <taxon>Bradyrhizobium</taxon>
    </lineage>
</organism>
<dbReference type="GO" id="GO:0006508">
    <property type="term" value="P:proteolysis"/>
    <property type="evidence" value="ECO:0007669"/>
    <property type="project" value="UniProtKB-KW"/>
</dbReference>
<gene>
    <name evidence="14" type="ORF">CP49_38475</name>
</gene>
<evidence type="ECO:0000256" key="11">
    <source>
        <dbReference type="SAM" id="Phobius"/>
    </source>
</evidence>
<keyword evidence="15" id="KW-1185">Reference proteome</keyword>
<comment type="function">
    <text evidence="9">Involved in beta-(1--&gt;2)glucan export. Transmembrane domains (TMD) form a pore in the inner membrane and the ATP-binding domain (NBD) is responsible for energy generation.</text>
</comment>
<reference evidence="14 15" key="1">
    <citation type="submission" date="2014-03" db="EMBL/GenBank/DDBJ databases">
        <title>Bradyrhizobium valentinum sp. nov., isolated from effective nodules of Lupinus mariae-josephae, a lupine endemic of basic-lime soils in Eastern Spain.</title>
        <authorList>
            <person name="Duran D."/>
            <person name="Rey L."/>
            <person name="Navarro A."/>
            <person name="Busquets A."/>
            <person name="Imperial J."/>
            <person name="Ruiz-Argueso T."/>
        </authorList>
    </citation>
    <scope>NUCLEOTIDE SEQUENCE [LARGE SCALE GENOMIC DNA]</scope>
    <source>
        <strain evidence="14 15">LmjM3</strain>
    </source>
</reference>
<evidence type="ECO:0000256" key="3">
    <source>
        <dbReference type="ARBA" id="ARBA00022597"/>
    </source>
</evidence>
<dbReference type="InterPro" id="IPR039421">
    <property type="entry name" value="Type_1_exporter"/>
</dbReference>
<keyword evidence="5" id="KW-0547">Nucleotide-binding</keyword>
<dbReference type="RefSeq" id="WP_057851216.1">
    <property type="nucleotide sequence ID" value="NZ_LLXX01000102.1"/>
</dbReference>
<evidence type="ECO:0000313" key="14">
    <source>
        <dbReference type="EMBL" id="KRR06787.1"/>
    </source>
</evidence>
<dbReference type="InterPro" id="IPR011527">
    <property type="entry name" value="ABC1_TM_dom"/>
</dbReference>
<proteinExistence type="inferred from homology"/>
<keyword evidence="6 14" id="KW-0067">ATP-binding</keyword>
<dbReference type="Pfam" id="PF00005">
    <property type="entry name" value="ABC_tran"/>
    <property type="match status" value="1"/>
</dbReference>
<keyword evidence="4 11" id="KW-0812">Transmembrane</keyword>
<evidence type="ECO:0000256" key="10">
    <source>
        <dbReference type="SAM" id="MobiDB-lite"/>
    </source>
</evidence>
<dbReference type="PROSITE" id="PS50893">
    <property type="entry name" value="ABC_TRANSPORTER_2"/>
    <property type="match status" value="1"/>
</dbReference>
<dbReference type="GO" id="GO:0005524">
    <property type="term" value="F:ATP binding"/>
    <property type="evidence" value="ECO:0007669"/>
    <property type="project" value="UniProtKB-KW"/>
</dbReference>
<feature type="region of interest" description="Disordered" evidence="10">
    <location>
        <begin position="583"/>
        <end position="606"/>
    </location>
</feature>
<dbReference type="Proteomes" id="UP000051913">
    <property type="component" value="Unassembled WGS sequence"/>
</dbReference>
<keyword evidence="3" id="KW-0762">Sugar transport</keyword>
<dbReference type="GO" id="GO:0030253">
    <property type="term" value="P:protein secretion by the type I secretion system"/>
    <property type="evidence" value="ECO:0007669"/>
    <property type="project" value="InterPro"/>
</dbReference>
<evidence type="ECO:0000256" key="6">
    <source>
        <dbReference type="ARBA" id="ARBA00022840"/>
    </source>
</evidence>
<dbReference type="SUPFAM" id="SSF52540">
    <property type="entry name" value="P-loop containing nucleoside triphosphate hydrolases"/>
    <property type="match status" value="1"/>
</dbReference>
<evidence type="ECO:0000256" key="4">
    <source>
        <dbReference type="ARBA" id="ARBA00022692"/>
    </source>
</evidence>
<evidence type="ECO:0000256" key="9">
    <source>
        <dbReference type="ARBA" id="ARBA00024722"/>
    </source>
</evidence>